<keyword evidence="5 6" id="KW-0233">DNA recombination</keyword>
<organism evidence="7 8">
    <name type="scientific">Ancylobacter polymorphus</name>
    <dbReference type="NCBI Taxonomy" id="223390"/>
    <lineage>
        <taxon>Bacteria</taxon>
        <taxon>Pseudomonadati</taxon>
        <taxon>Pseudomonadota</taxon>
        <taxon>Alphaproteobacteria</taxon>
        <taxon>Hyphomicrobiales</taxon>
        <taxon>Xanthobacteraceae</taxon>
        <taxon>Ancylobacter</taxon>
    </lineage>
</organism>
<dbReference type="EMBL" id="CP083239">
    <property type="protein sequence ID" value="UOK72825.1"/>
    <property type="molecule type" value="Genomic_DNA"/>
</dbReference>
<dbReference type="Proteomes" id="UP000831684">
    <property type="component" value="Chromosome"/>
</dbReference>
<dbReference type="Pfam" id="PF00872">
    <property type="entry name" value="Transposase_mut"/>
    <property type="match status" value="1"/>
</dbReference>
<name>A0A9E7A1L6_9HYPH</name>
<sequence length="90" mass="10133">MIAVIIAIGFNAERRREVLGLDIGISEAGLMWTEFLRKWMRRGLRGVKLVVSDAMKASRRRSQGVQSYLEVHREHFRRNALAHAGQSGGG</sequence>
<evidence type="ECO:0000256" key="5">
    <source>
        <dbReference type="ARBA" id="ARBA00023172"/>
    </source>
</evidence>
<dbReference type="GO" id="GO:0004803">
    <property type="term" value="F:transposase activity"/>
    <property type="evidence" value="ECO:0007669"/>
    <property type="project" value="UniProtKB-UniRule"/>
</dbReference>
<keyword evidence="3 6" id="KW-0815">Transposition</keyword>
<dbReference type="PANTHER" id="PTHR33217:SF7">
    <property type="entry name" value="TRANSPOSASE FOR INSERTION SEQUENCE ELEMENT IS1081"/>
    <property type="match status" value="1"/>
</dbReference>
<protein>
    <recommendedName>
        <fullName evidence="6">Mutator family transposase</fullName>
    </recommendedName>
</protein>
<accession>A0A9E7A1L6</accession>
<evidence type="ECO:0000313" key="7">
    <source>
        <dbReference type="EMBL" id="UOK72825.1"/>
    </source>
</evidence>
<dbReference type="KEGG" id="apol:K9D25_09050"/>
<evidence type="ECO:0000256" key="4">
    <source>
        <dbReference type="ARBA" id="ARBA00023125"/>
    </source>
</evidence>
<gene>
    <name evidence="7" type="ORF">K9D25_09050</name>
</gene>
<proteinExistence type="inferred from homology"/>
<keyword evidence="6" id="KW-0814">Transposable element</keyword>
<reference evidence="7" key="1">
    <citation type="submission" date="2021-09" db="EMBL/GenBank/DDBJ databases">
        <title>Network and meta-omics reveal the key degrader and cooperation patterns in an efficient 1,4-dioxane-degrading microbial community.</title>
        <authorList>
            <person name="Dai C."/>
        </authorList>
    </citation>
    <scope>NUCLEOTIDE SEQUENCE</scope>
    <source>
        <strain evidence="7">ZM13</strain>
    </source>
</reference>
<evidence type="ECO:0000313" key="8">
    <source>
        <dbReference type="Proteomes" id="UP000831684"/>
    </source>
</evidence>
<dbReference type="InterPro" id="IPR001207">
    <property type="entry name" value="Transposase_mutator"/>
</dbReference>
<dbReference type="GO" id="GO:0006313">
    <property type="term" value="P:DNA transposition"/>
    <property type="evidence" value="ECO:0007669"/>
    <property type="project" value="UniProtKB-UniRule"/>
</dbReference>
<evidence type="ECO:0000256" key="6">
    <source>
        <dbReference type="RuleBase" id="RU365089"/>
    </source>
</evidence>
<evidence type="ECO:0000256" key="3">
    <source>
        <dbReference type="ARBA" id="ARBA00022578"/>
    </source>
</evidence>
<dbReference type="GO" id="GO:0003677">
    <property type="term" value="F:DNA binding"/>
    <property type="evidence" value="ECO:0007669"/>
    <property type="project" value="UniProtKB-UniRule"/>
</dbReference>
<keyword evidence="4 6" id="KW-0238">DNA-binding</keyword>
<evidence type="ECO:0000256" key="1">
    <source>
        <dbReference type="ARBA" id="ARBA00002190"/>
    </source>
</evidence>
<comment type="function">
    <text evidence="1 6">Required for the transposition of the insertion element.</text>
</comment>
<comment type="similarity">
    <text evidence="2 6">Belongs to the transposase mutator family.</text>
</comment>
<dbReference type="PANTHER" id="PTHR33217">
    <property type="entry name" value="TRANSPOSASE FOR INSERTION SEQUENCE ELEMENT IS1081"/>
    <property type="match status" value="1"/>
</dbReference>
<evidence type="ECO:0000256" key="2">
    <source>
        <dbReference type="ARBA" id="ARBA00010961"/>
    </source>
</evidence>
<dbReference type="AlphaFoldDB" id="A0A9E7A1L6"/>